<reference evidence="1 2" key="1">
    <citation type="submission" date="2017-04" db="EMBL/GenBank/DDBJ databases">
        <title>The new phylogeny of genus Mycobacterium.</title>
        <authorList>
            <person name="Tortoli E."/>
            <person name="Trovato A."/>
            <person name="Cirillo D.M."/>
        </authorList>
    </citation>
    <scope>NUCLEOTIDE SEQUENCE [LARGE SCALE GENOMIC DNA]</scope>
    <source>
        <strain evidence="1 2">KCTC 19819</strain>
    </source>
</reference>
<organism evidence="1 2">
    <name type="scientific">Mycolicibacillus koreensis</name>
    <dbReference type="NCBI Taxonomy" id="1069220"/>
    <lineage>
        <taxon>Bacteria</taxon>
        <taxon>Bacillati</taxon>
        <taxon>Actinomycetota</taxon>
        <taxon>Actinomycetes</taxon>
        <taxon>Mycobacteriales</taxon>
        <taxon>Mycobacteriaceae</taxon>
        <taxon>Mycolicibacillus</taxon>
    </lineage>
</organism>
<evidence type="ECO:0000313" key="2">
    <source>
        <dbReference type="Proteomes" id="UP000193577"/>
    </source>
</evidence>
<protein>
    <submittedName>
        <fullName evidence="1">Uncharacterized protein</fullName>
    </submittedName>
</protein>
<dbReference type="OrthoDB" id="3820831at2"/>
<gene>
    <name evidence="1" type="ORF">B8W67_11245</name>
</gene>
<comment type="caution">
    <text evidence="1">The sequence shown here is derived from an EMBL/GenBank/DDBJ whole genome shotgun (WGS) entry which is preliminary data.</text>
</comment>
<sequence length="196" mass="21977">MTASPYSRLDAEGLQQIADTRIIKFDLHSGTVRLADVGFDADDALAIGDPRAPEKLLVLDGPHCREVLRTRTLFITADRFAGTLDDIAFWRSVDTLDDAITEVRDGIDRFGYNKDNVEEWVKGVTKHRDDEYRQVVSTGVGRCGLITSVEVNYKKDRPVVLQYYVYIQAADYDPANLESIRTTGRALAQLPPTARK</sequence>
<name>A0A7I7SHU6_9MYCO</name>
<dbReference type="RefSeq" id="WP_085304056.1">
    <property type="nucleotide sequence ID" value="NZ_AP022594.1"/>
</dbReference>
<dbReference type="EMBL" id="NCXO01000023">
    <property type="protein sequence ID" value="OSC33316.1"/>
    <property type="molecule type" value="Genomic_DNA"/>
</dbReference>
<dbReference type="AlphaFoldDB" id="A0A7I7SHU6"/>
<proteinExistence type="predicted"/>
<evidence type="ECO:0000313" key="1">
    <source>
        <dbReference type="EMBL" id="OSC33316.1"/>
    </source>
</evidence>
<keyword evidence="2" id="KW-1185">Reference proteome</keyword>
<accession>A0A7I7SHU6</accession>
<dbReference type="Proteomes" id="UP000193577">
    <property type="component" value="Unassembled WGS sequence"/>
</dbReference>